<gene>
    <name evidence="1" type="primary">45</name>
    <name evidence="1" type="ORF">PBI_MRMAGOO_45</name>
</gene>
<dbReference type="EMBL" id="KY223999">
    <property type="protein sequence ID" value="APQ42150.1"/>
    <property type="molecule type" value="Genomic_DNA"/>
</dbReference>
<organism evidence="1 2">
    <name type="scientific">Mycobacterium phage MrMagoo</name>
    <dbReference type="NCBI Taxonomy" id="1927020"/>
    <lineage>
        <taxon>Viruses</taxon>
        <taxon>Duplodnaviria</taxon>
        <taxon>Heunggongvirae</taxon>
        <taxon>Uroviricota</taxon>
        <taxon>Caudoviricetes</taxon>
        <taxon>Vilmaviridae</taxon>
        <taxon>Mclasvirinae</taxon>
        <taxon>Reyvirus</taxon>
        <taxon>Reyvirus mrmagoo</taxon>
    </lineage>
</organism>
<evidence type="ECO:0000313" key="2">
    <source>
        <dbReference type="Proteomes" id="UP000225965"/>
    </source>
</evidence>
<protein>
    <submittedName>
        <fullName evidence="1">Uncharacterized protein</fullName>
    </submittedName>
</protein>
<dbReference type="Proteomes" id="UP000225965">
    <property type="component" value="Segment"/>
</dbReference>
<evidence type="ECO:0000313" key="1">
    <source>
        <dbReference type="EMBL" id="APQ42150.1"/>
    </source>
</evidence>
<reference evidence="1 2" key="1">
    <citation type="submission" date="2016-11" db="EMBL/GenBank/DDBJ databases">
        <authorList>
            <person name="Brown T."/>
            <person name="Davidson K."/>
            <person name="Doll Z."/>
            <person name="Jansson R."/>
            <person name="Janyszek T."/>
            <person name="Lwin C."/>
            <person name="Patil S."/>
            <person name="Piper J."/>
            <person name="Rajendiran N."/>
            <person name="Rittenhouse N.L."/>
            <person name="Younker T.P."/>
            <person name="Zhang J."/>
            <person name="Garlena R.A."/>
            <person name="Russell D.A."/>
            <person name="Pope W.H."/>
            <person name="Jacobs-Sera D."/>
            <person name="Hatfull G.F."/>
        </authorList>
    </citation>
    <scope>NUCLEOTIDE SEQUENCE [LARGE SCALE GENOMIC DNA]</scope>
</reference>
<accession>A0A1L6BYH8</accession>
<dbReference type="KEGG" id="vg:63210610"/>
<proteinExistence type="predicted"/>
<name>A0A1L6BYH8_9CAUD</name>
<dbReference type="GeneID" id="63210610"/>
<keyword evidence="2" id="KW-1185">Reference proteome</keyword>
<dbReference type="RefSeq" id="YP_010013951.1">
    <property type="nucleotide sequence ID" value="NC_053515.1"/>
</dbReference>
<sequence>MSYLTDATIEDARAAGPFWLCEDLQRKCPASDDGLCDGGYAVDGDDWLRCLAEGLSDPL</sequence>